<gene>
    <name evidence="1" type="ORF">EGYM00163_LOCUS33385</name>
    <name evidence="2" type="ORF">EGYM00163_LOCUS33387</name>
</gene>
<organism evidence="1">
    <name type="scientific">Eutreptiella gymnastica</name>
    <dbReference type="NCBI Taxonomy" id="73025"/>
    <lineage>
        <taxon>Eukaryota</taxon>
        <taxon>Discoba</taxon>
        <taxon>Euglenozoa</taxon>
        <taxon>Euglenida</taxon>
        <taxon>Spirocuta</taxon>
        <taxon>Euglenophyceae</taxon>
        <taxon>Eutreptiales</taxon>
        <taxon>Eutreptiaceae</taxon>
        <taxon>Eutreptiella</taxon>
    </lineage>
</organism>
<protein>
    <submittedName>
        <fullName evidence="1">Uncharacterized protein</fullName>
    </submittedName>
</protein>
<evidence type="ECO:0000313" key="1">
    <source>
        <dbReference type="EMBL" id="CAE0822185.1"/>
    </source>
</evidence>
<name>A0A6T2DM90_9EUGL</name>
<proteinExistence type="predicted"/>
<dbReference type="EMBL" id="HBJA01096477">
    <property type="protein sequence ID" value="CAE0822187.1"/>
    <property type="molecule type" value="Transcribed_RNA"/>
</dbReference>
<dbReference type="EMBL" id="HBJA01096475">
    <property type="protein sequence ID" value="CAE0822185.1"/>
    <property type="molecule type" value="Transcribed_RNA"/>
</dbReference>
<sequence length="189" mass="21118">MSVGVWSGPLICGNFGYEGLKHAGGLGLGYGVVAELQQYAAAMRYPVLASWRTYDLLRIAPAVRLLAIDVLDYSANGRHPTSGAHPGELVFEVIEEISVKDEEWMYQVSATESALLYDQYVTELWCGLQQGMHDESSIVARVKQCRDYGDTNVCNVCDTIEVVARQYPMLPYKRTAHHPWDCNRVQPFA</sequence>
<evidence type="ECO:0000313" key="2">
    <source>
        <dbReference type="EMBL" id="CAE0822187.1"/>
    </source>
</evidence>
<reference evidence="1" key="1">
    <citation type="submission" date="2021-01" db="EMBL/GenBank/DDBJ databases">
        <authorList>
            <person name="Corre E."/>
            <person name="Pelletier E."/>
            <person name="Niang G."/>
            <person name="Scheremetjew M."/>
            <person name="Finn R."/>
            <person name="Kale V."/>
            <person name="Holt S."/>
            <person name="Cochrane G."/>
            <person name="Meng A."/>
            <person name="Brown T."/>
            <person name="Cohen L."/>
        </authorList>
    </citation>
    <scope>NUCLEOTIDE SEQUENCE</scope>
    <source>
        <strain evidence="1">CCMP1594</strain>
    </source>
</reference>
<accession>A0A6T2DM90</accession>
<dbReference type="AlphaFoldDB" id="A0A6T2DM90"/>